<feature type="region of interest" description="Disordered" evidence="1">
    <location>
        <begin position="185"/>
        <end position="209"/>
    </location>
</feature>
<dbReference type="Proteomes" id="UP001176941">
    <property type="component" value="Chromosome 25"/>
</dbReference>
<keyword evidence="3" id="KW-1185">Reference proteome</keyword>
<protein>
    <submittedName>
        <fullName evidence="2">Uncharacterized protein</fullName>
    </submittedName>
</protein>
<proteinExistence type="predicted"/>
<feature type="region of interest" description="Disordered" evidence="1">
    <location>
        <begin position="250"/>
        <end position="273"/>
    </location>
</feature>
<evidence type="ECO:0000256" key="1">
    <source>
        <dbReference type="SAM" id="MobiDB-lite"/>
    </source>
</evidence>
<sequence>MTPAHPHTTNLAVGAQAHCPTPFPISASLGGRAGSHWGLQHGGKHPVTVVPPAFAMKLGRLAQATGSGRPSLRAAGQPEPPLRATVTTLTGHSTRDSGLRPTAAEGTIRGAREPRLTRAGRASEAGRTAEPRATGGSAEGGQAKTARAAGGSRVGCREAAELRAPSRTREAALIHLQQATMLCPHSDSHAGAQSHGHGPGHSGSRRTQQPCSALTCHVVPTHRLPTAFARAGTLDSHVPWDFGVRAHLGAPGQLRGPHRRSLHRHGVHPEELL</sequence>
<feature type="region of interest" description="Disordered" evidence="1">
    <location>
        <begin position="64"/>
        <end position="154"/>
    </location>
</feature>
<organism evidence="2 3">
    <name type="scientific">Rangifer tarandus platyrhynchus</name>
    <name type="common">Svalbard reindeer</name>
    <dbReference type="NCBI Taxonomy" id="3082113"/>
    <lineage>
        <taxon>Eukaryota</taxon>
        <taxon>Metazoa</taxon>
        <taxon>Chordata</taxon>
        <taxon>Craniata</taxon>
        <taxon>Vertebrata</taxon>
        <taxon>Euteleostomi</taxon>
        <taxon>Mammalia</taxon>
        <taxon>Eutheria</taxon>
        <taxon>Laurasiatheria</taxon>
        <taxon>Artiodactyla</taxon>
        <taxon>Ruminantia</taxon>
        <taxon>Pecora</taxon>
        <taxon>Cervidae</taxon>
        <taxon>Odocoileinae</taxon>
        <taxon>Rangifer</taxon>
    </lineage>
</organism>
<evidence type="ECO:0000313" key="2">
    <source>
        <dbReference type="EMBL" id="CAI9165786.1"/>
    </source>
</evidence>
<dbReference type="EMBL" id="OX459961">
    <property type="protein sequence ID" value="CAI9165786.1"/>
    <property type="molecule type" value="Genomic_DNA"/>
</dbReference>
<gene>
    <name evidence="2" type="ORF">MRATA1EN1_LOCUS14748</name>
</gene>
<reference evidence="2" key="1">
    <citation type="submission" date="2023-04" db="EMBL/GenBank/DDBJ databases">
        <authorList>
            <consortium name="ELIXIR-Norway"/>
        </authorList>
    </citation>
    <scope>NUCLEOTIDE SEQUENCE [LARGE SCALE GENOMIC DNA]</scope>
</reference>
<accession>A0ABN8YYR3</accession>
<evidence type="ECO:0000313" key="3">
    <source>
        <dbReference type="Proteomes" id="UP001176941"/>
    </source>
</evidence>
<feature type="compositionally biased region" description="Basic residues" evidence="1">
    <location>
        <begin position="256"/>
        <end position="266"/>
    </location>
</feature>
<name>A0ABN8YYR3_RANTA</name>